<dbReference type="PRINTS" id="PR00599">
    <property type="entry name" value="MAPEPTIDASE"/>
</dbReference>
<dbReference type="GO" id="GO:0046872">
    <property type="term" value="F:metal ion binding"/>
    <property type="evidence" value="ECO:0007669"/>
    <property type="project" value="UniProtKB-UniRule"/>
</dbReference>
<dbReference type="Gene3D" id="3.90.230.10">
    <property type="entry name" value="Creatinase/methionine aminopeptidase superfamily"/>
    <property type="match status" value="1"/>
</dbReference>
<comment type="caution">
    <text evidence="9">The sequence shown here is derived from an EMBL/GenBank/DDBJ whole genome shotgun (WGS) entry which is preliminary data.</text>
</comment>
<protein>
    <recommendedName>
        <fullName evidence="6 7">Methionine aminopeptidase</fullName>
        <shortName evidence="6">MAP</shortName>
        <shortName evidence="6">MetAP</shortName>
        <ecNumber evidence="6 7">3.4.11.18</ecNumber>
    </recommendedName>
    <alternativeName>
        <fullName evidence="6">Peptidase M</fullName>
    </alternativeName>
</protein>
<keyword evidence="5 6" id="KW-0378">Hydrolase</keyword>
<keyword evidence="3 6" id="KW-0645">Protease</keyword>
<feature type="binding site" evidence="6">
    <location>
        <position position="106"/>
    </location>
    <ligand>
        <name>a divalent metal cation</name>
        <dbReference type="ChEBI" id="CHEBI:60240"/>
        <label>2</label>
        <note>catalytic</note>
    </ligand>
</feature>
<evidence type="ECO:0000256" key="4">
    <source>
        <dbReference type="ARBA" id="ARBA00022723"/>
    </source>
</evidence>
<comment type="subunit">
    <text evidence="6">Monomer.</text>
</comment>
<comment type="similarity">
    <text evidence="6">Belongs to the peptidase M24A family. Methionine aminopeptidase type 1 subfamily.</text>
</comment>
<dbReference type="PANTHER" id="PTHR43330">
    <property type="entry name" value="METHIONINE AMINOPEPTIDASE"/>
    <property type="match status" value="1"/>
</dbReference>
<dbReference type="PANTHER" id="PTHR43330:SF27">
    <property type="entry name" value="METHIONINE AMINOPEPTIDASE"/>
    <property type="match status" value="1"/>
</dbReference>
<feature type="domain" description="Peptidase M24" evidence="8">
    <location>
        <begin position="12"/>
        <end position="239"/>
    </location>
</feature>
<organism evidence="9 10">
    <name type="scientific">Candidatus Saganbacteria bacterium</name>
    <dbReference type="NCBI Taxonomy" id="2575572"/>
    <lineage>
        <taxon>Bacteria</taxon>
        <taxon>Bacillati</taxon>
        <taxon>Saganbacteria</taxon>
    </lineage>
</organism>
<dbReference type="Pfam" id="PF00557">
    <property type="entry name" value="Peptidase_M24"/>
    <property type="match status" value="1"/>
</dbReference>
<dbReference type="HAMAP" id="MF_01974">
    <property type="entry name" value="MetAP_1"/>
    <property type="match status" value="1"/>
</dbReference>
<dbReference type="GO" id="GO:0070006">
    <property type="term" value="F:metalloaminopeptidase activity"/>
    <property type="evidence" value="ECO:0007669"/>
    <property type="project" value="UniProtKB-UniRule"/>
</dbReference>
<evidence type="ECO:0000256" key="1">
    <source>
        <dbReference type="ARBA" id="ARBA00002521"/>
    </source>
</evidence>
<dbReference type="Proteomes" id="UP000488506">
    <property type="component" value="Unassembled WGS sequence"/>
</dbReference>
<dbReference type="SUPFAM" id="SSF55920">
    <property type="entry name" value="Creatinase/aminopeptidase"/>
    <property type="match status" value="1"/>
</dbReference>
<dbReference type="AlphaFoldDB" id="A0A833NYK4"/>
<name>A0A833NYK4_UNCSA</name>
<evidence type="ECO:0000256" key="7">
    <source>
        <dbReference type="RuleBase" id="RU003653"/>
    </source>
</evidence>
<dbReference type="EMBL" id="WPAF01000010">
    <property type="protein sequence ID" value="KAF0134265.1"/>
    <property type="molecule type" value="Genomic_DNA"/>
</dbReference>
<sequence length="252" mass="27387">MISIKTPEEIDRIRKASKIVALALRDIEKYLKPGISTLEIDGIIEKLIVNNGGFPAFKGYRGYRHAACISVNHEVVHGIPSDEKKLSEGDVVAVDVGAVWEGYYGDSAKTFAIGRIPKIAKKLLKCGEDALDDAIKIIKPGVRLGDVSSAIESRANRNGFSVVKDLFGHGIGKNLHEDPLIPNFGNKGEGIELKEGMVLAIEPMINEGGYKVATLSDGWTVITVDKKLSVHFEHTVLVAQNGVEILTCLKKM</sequence>
<gene>
    <name evidence="6" type="primary">map</name>
    <name evidence="9" type="ORF">FD145_777</name>
</gene>
<evidence type="ECO:0000256" key="3">
    <source>
        <dbReference type="ARBA" id="ARBA00022670"/>
    </source>
</evidence>
<keyword evidence="2 6" id="KW-0031">Aminopeptidase</keyword>
<feature type="binding site" evidence="6">
    <location>
        <position position="233"/>
    </location>
    <ligand>
        <name>a divalent metal cation</name>
        <dbReference type="ChEBI" id="CHEBI:60240"/>
        <label>2</label>
        <note>catalytic</note>
    </ligand>
</feature>
<feature type="binding site" evidence="6">
    <location>
        <position position="202"/>
    </location>
    <ligand>
        <name>a divalent metal cation</name>
        <dbReference type="ChEBI" id="CHEBI:60240"/>
        <label>2</label>
        <note>catalytic</note>
    </ligand>
</feature>
<feature type="binding site" evidence="6">
    <location>
        <position position="169"/>
    </location>
    <ligand>
        <name>a divalent metal cation</name>
        <dbReference type="ChEBI" id="CHEBI:60240"/>
        <label>2</label>
        <note>catalytic</note>
    </ligand>
</feature>
<dbReference type="GO" id="GO:0005829">
    <property type="term" value="C:cytosol"/>
    <property type="evidence" value="ECO:0007669"/>
    <property type="project" value="TreeGrafter"/>
</dbReference>
<proteinExistence type="inferred from homology"/>
<dbReference type="GO" id="GO:0006508">
    <property type="term" value="P:proteolysis"/>
    <property type="evidence" value="ECO:0007669"/>
    <property type="project" value="UniProtKB-KW"/>
</dbReference>
<evidence type="ECO:0000313" key="9">
    <source>
        <dbReference type="EMBL" id="KAF0134265.1"/>
    </source>
</evidence>
<dbReference type="InterPro" id="IPR001714">
    <property type="entry name" value="Pept_M24_MAP"/>
</dbReference>
<evidence type="ECO:0000256" key="5">
    <source>
        <dbReference type="ARBA" id="ARBA00022801"/>
    </source>
</evidence>
<evidence type="ECO:0000313" key="10">
    <source>
        <dbReference type="Proteomes" id="UP000488506"/>
    </source>
</evidence>
<feature type="binding site" evidence="6">
    <location>
        <position position="106"/>
    </location>
    <ligand>
        <name>a divalent metal cation</name>
        <dbReference type="ChEBI" id="CHEBI:60240"/>
        <label>1</label>
    </ligand>
</feature>
<reference evidence="9 10" key="1">
    <citation type="submission" date="2019-12" db="EMBL/GenBank/DDBJ databases">
        <authorList>
            <person name="Wolfe R."/>
            <person name="Danczak R."/>
            <person name="Wilkins M."/>
        </authorList>
    </citation>
    <scope>NUCLEOTIDE SEQUENCE [LARGE SCALE GENOMIC DNA]</scope>
    <source>
        <strain evidence="9">X2_MaxBin.013</strain>
    </source>
</reference>
<feature type="binding site" evidence="6">
    <location>
        <position position="176"/>
    </location>
    <ligand>
        <name>substrate</name>
    </ligand>
</feature>
<dbReference type="CDD" id="cd01086">
    <property type="entry name" value="MetAP1"/>
    <property type="match status" value="1"/>
</dbReference>
<feature type="binding site" evidence="6">
    <location>
        <position position="77"/>
    </location>
    <ligand>
        <name>substrate</name>
    </ligand>
</feature>
<dbReference type="GO" id="GO:0004239">
    <property type="term" value="F:initiator methionyl aminopeptidase activity"/>
    <property type="evidence" value="ECO:0007669"/>
    <property type="project" value="UniProtKB-UniRule"/>
</dbReference>
<evidence type="ECO:0000256" key="6">
    <source>
        <dbReference type="HAMAP-Rule" id="MF_01974"/>
    </source>
</evidence>
<evidence type="ECO:0000259" key="8">
    <source>
        <dbReference type="Pfam" id="PF00557"/>
    </source>
</evidence>
<dbReference type="InterPro" id="IPR002467">
    <property type="entry name" value="Pept_M24A_MAP1"/>
</dbReference>
<dbReference type="EC" id="3.4.11.18" evidence="6 7"/>
<accession>A0A833NYK4</accession>
<dbReference type="NCBIfam" id="TIGR00500">
    <property type="entry name" value="met_pdase_I"/>
    <property type="match status" value="1"/>
</dbReference>
<comment type="function">
    <text evidence="1 6">Removes the N-terminal methionine from nascent proteins. The N-terminal methionine is often cleaved when the second residue in the primary sequence is small and uncharged (Met-Ala-, Cys, Gly, Pro, Ser, Thr, or Val). Requires deformylation of the N(alpha)-formylated initiator methionine before it can be hydrolyzed.</text>
</comment>
<evidence type="ECO:0000256" key="2">
    <source>
        <dbReference type="ARBA" id="ARBA00022438"/>
    </source>
</evidence>
<comment type="cofactor">
    <cofactor evidence="6">
        <name>Co(2+)</name>
        <dbReference type="ChEBI" id="CHEBI:48828"/>
    </cofactor>
    <cofactor evidence="6">
        <name>Zn(2+)</name>
        <dbReference type="ChEBI" id="CHEBI:29105"/>
    </cofactor>
    <cofactor evidence="6">
        <name>Mn(2+)</name>
        <dbReference type="ChEBI" id="CHEBI:29035"/>
    </cofactor>
    <cofactor evidence="6">
        <name>Fe(2+)</name>
        <dbReference type="ChEBI" id="CHEBI:29033"/>
    </cofactor>
    <text evidence="6">Binds 2 divalent metal cations per subunit. Has a high-affinity and a low affinity metal-binding site. The true nature of the physiological cofactor is under debate. The enzyme is active with cobalt, zinc, manganese or divalent iron ions. Most likely, methionine aminopeptidases function as mononuclear Fe(2+)-metalloproteases under physiological conditions, and the catalytically relevant metal-binding site has been assigned to the histidine-containing high-affinity site.</text>
</comment>
<dbReference type="InterPro" id="IPR036005">
    <property type="entry name" value="Creatinase/aminopeptidase-like"/>
</dbReference>
<comment type="catalytic activity">
    <reaction evidence="6 7">
        <text>Release of N-terminal amino acids, preferentially methionine, from peptides and arylamides.</text>
        <dbReference type="EC" id="3.4.11.18"/>
    </reaction>
</comment>
<feature type="binding site" evidence="6">
    <location>
        <position position="95"/>
    </location>
    <ligand>
        <name>a divalent metal cation</name>
        <dbReference type="ChEBI" id="CHEBI:60240"/>
        <label>1</label>
    </ligand>
</feature>
<keyword evidence="4 6" id="KW-0479">Metal-binding</keyword>
<feature type="binding site" evidence="6">
    <location>
        <position position="233"/>
    </location>
    <ligand>
        <name>a divalent metal cation</name>
        <dbReference type="ChEBI" id="CHEBI:60240"/>
        <label>1</label>
    </ligand>
</feature>
<dbReference type="InterPro" id="IPR000994">
    <property type="entry name" value="Pept_M24"/>
</dbReference>